<keyword evidence="8" id="KW-1185">Reference proteome</keyword>
<proteinExistence type="predicted"/>
<feature type="region of interest" description="Disordered" evidence="5">
    <location>
        <begin position="103"/>
        <end position="125"/>
    </location>
</feature>
<evidence type="ECO:0000313" key="8">
    <source>
        <dbReference type="Proteomes" id="UP001552299"/>
    </source>
</evidence>
<feature type="compositionally biased region" description="Acidic residues" evidence="5">
    <location>
        <begin position="227"/>
        <end position="253"/>
    </location>
</feature>
<evidence type="ECO:0000313" key="7">
    <source>
        <dbReference type="EMBL" id="KAL0903323.1"/>
    </source>
</evidence>
<dbReference type="InterPro" id="IPR003656">
    <property type="entry name" value="Znf_BED"/>
</dbReference>
<dbReference type="Proteomes" id="UP001552299">
    <property type="component" value="Unassembled WGS sequence"/>
</dbReference>
<evidence type="ECO:0000256" key="5">
    <source>
        <dbReference type="SAM" id="MobiDB-lite"/>
    </source>
</evidence>
<evidence type="ECO:0000256" key="1">
    <source>
        <dbReference type="ARBA" id="ARBA00022723"/>
    </source>
</evidence>
<dbReference type="PANTHER" id="PTHR46951:SF2">
    <property type="entry name" value="BED-TYPE DOMAIN-CONTAINING PROTEIN"/>
    <property type="match status" value="1"/>
</dbReference>
<evidence type="ECO:0000259" key="6">
    <source>
        <dbReference type="PROSITE" id="PS50808"/>
    </source>
</evidence>
<evidence type="ECO:0000256" key="3">
    <source>
        <dbReference type="ARBA" id="ARBA00022833"/>
    </source>
</evidence>
<feature type="compositionally biased region" description="Low complexity" evidence="5">
    <location>
        <begin position="204"/>
        <end position="218"/>
    </location>
</feature>
<dbReference type="PROSITE" id="PS50808">
    <property type="entry name" value="ZF_BED"/>
    <property type="match status" value="1"/>
</dbReference>
<protein>
    <recommendedName>
        <fullName evidence="6">BED-type domain-containing protein</fullName>
    </recommendedName>
</protein>
<dbReference type="EMBL" id="JANQDX010000020">
    <property type="protein sequence ID" value="KAL0903323.1"/>
    <property type="molecule type" value="Genomic_DNA"/>
</dbReference>
<accession>A0ABD0TUG3</accession>
<dbReference type="PANTHER" id="PTHR46951">
    <property type="entry name" value="BED-TYPE DOMAIN-CONTAINING PROTEIN"/>
    <property type="match status" value="1"/>
</dbReference>
<dbReference type="GO" id="GO:0008270">
    <property type="term" value="F:zinc ion binding"/>
    <property type="evidence" value="ECO:0007669"/>
    <property type="project" value="UniProtKB-KW"/>
</dbReference>
<feature type="region of interest" description="Disordered" evidence="5">
    <location>
        <begin position="201"/>
        <end position="253"/>
    </location>
</feature>
<gene>
    <name evidence="7" type="ORF">M5K25_027694</name>
</gene>
<feature type="compositionally biased region" description="Polar residues" evidence="5">
    <location>
        <begin position="109"/>
        <end position="118"/>
    </location>
</feature>
<keyword evidence="2 4" id="KW-0863">Zinc-finger</keyword>
<evidence type="ECO:0000256" key="2">
    <source>
        <dbReference type="ARBA" id="ARBA00022771"/>
    </source>
</evidence>
<evidence type="ECO:0000256" key="4">
    <source>
        <dbReference type="PROSITE-ProRule" id="PRU00027"/>
    </source>
</evidence>
<keyword evidence="3" id="KW-0862">Zinc</keyword>
<organism evidence="7 8">
    <name type="scientific">Dendrobium thyrsiflorum</name>
    <name type="common">Pinecone-like raceme dendrobium</name>
    <name type="synonym">Orchid</name>
    <dbReference type="NCBI Taxonomy" id="117978"/>
    <lineage>
        <taxon>Eukaryota</taxon>
        <taxon>Viridiplantae</taxon>
        <taxon>Streptophyta</taxon>
        <taxon>Embryophyta</taxon>
        <taxon>Tracheophyta</taxon>
        <taxon>Spermatophyta</taxon>
        <taxon>Magnoliopsida</taxon>
        <taxon>Liliopsida</taxon>
        <taxon>Asparagales</taxon>
        <taxon>Orchidaceae</taxon>
        <taxon>Epidendroideae</taxon>
        <taxon>Malaxideae</taxon>
        <taxon>Dendrobiinae</taxon>
        <taxon>Dendrobium</taxon>
    </lineage>
</organism>
<reference evidence="7 8" key="1">
    <citation type="journal article" date="2024" name="Plant Biotechnol. J.">
        <title>Dendrobium thyrsiflorum genome and its molecular insights into genes involved in important horticultural traits.</title>
        <authorList>
            <person name="Chen B."/>
            <person name="Wang J.Y."/>
            <person name="Zheng P.J."/>
            <person name="Li K.L."/>
            <person name="Liang Y.M."/>
            <person name="Chen X.F."/>
            <person name="Zhang C."/>
            <person name="Zhao X."/>
            <person name="He X."/>
            <person name="Zhang G.Q."/>
            <person name="Liu Z.J."/>
            <person name="Xu Q."/>
        </authorList>
    </citation>
    <scope>NUCLEOTIDE SEQUENCE [LARGE SCALE GENOMIC DNA]</scope>
    <source>
        <strain evidence="7">GZMU011</strain>
    </source>
</reference>
<sequence length="253" mass="27842">MVKGKEKSNVSLRRDPSWKYSVQVDVGGEKTYVYLKCNFCGKVVKGGVTRMKEHLSCSHKNVAPCASVPDNVKDEIAAYMKKSTTTKHLQQEQFDERIEQGAYYGSESGKGSTSTINNRGARGPMDQYMVNPGENRGQTQMMPVADRRLRNKGLKDDEDPLVCEDVASDNEWFIDDETNLPLSDLQLEDLSVDVLRGDADQGGAATSATPHTSTSSASKGKRKVGTIEDDEDLNFIDTIGEEDSLEDPFSDGT</sequence>
<feature type="domain" description="BED-type" evidence="6">
    <location>
        <begin position="12"/>
        <end position="72"/>
    </location>
</feature>
<comment type="caution">
    <text evidence="7">The sequence shown here is derived from an EMBL/GenBank/DDBJ whole genome shotgun (WGS) entry which is preliminary data.</text>
</comment>
<name>A0ABD0TUG3_DENTH</name>
<dbReference type="Pfam" id="PF02892">
    <property type="entry name" value="zf-BED"/>
    <property type="match status" value="1"/>
</dbReference>
<dbReference type="AlphaFoldDB" id="A0ABD0TUG3"/>
<keyword evidence="1" id="KW-0479">Metal-binding</keyword>